<reference evidence="1" key="2">
    <citation type="submission" date="2025-08" db="UniProtKB">
        <authorList>
            <consortium name="Ensembl"/>
        </authorList>
    </citation>
    <scope>IDENTIFICATION</scope>
</reference>
<evidence type="ECO:0000313" key="1">
    <source>
        <dbReference type="Ensembl" id="ENSHHUP00000050774.1"/>
    </source>
</evidence>
<dbReference type="Ensembl" id="ENSHHUT00000052578.1">
    <property type="protein sequence ID" value="ENSHHUP00000050774.1"/>
    <property type="gene ID" value="ENSHHUG00000030615.1"/>
</dbReference>
<accession>A0A4W5NNV9</accession>
<proteinExistence type="predicted"/>
<dbReference type="GeneTree" id="ENSGT01130000278459"/>
<reference evidence="1" key="3">
    <citation type="submission" date="2025-09" db="UniProtKB">
        <authorList>
            <consortium name="Ensembl"/>
        </authorList>
    </citation>
    <scope>IDENTIFICATION</scope>
</reference>
<sequence>MLHSRVLLSDSLIQYPLTLYLLQSVDMEDGKPDLLLVKEETIEDEPENIDLLSGLKMGEQGGWLEANRGDWSTILDSQTQTGAAKGPGDDITDQARTRGNIVEASGCDSVLNWAGAQQPETVKHKTTSKLSLHNNRLGEARARGRFGPRG</sequence>
<dbReference type="AlphaFoldDB" id="A0A4W5NNV9"/>
<protein>
    <submittedName>
        <fullName evidence="1">Uncharacterized protein</fullName>
    </submittedName>
</protein>
<name>A0A4W5NNV9_9TELE</name>
<reference evidence="2" key="1">
    <citation type="submission" date="2018-06" db="EMBL/GenBank/DDBJ databases">
        <title>Genome assembly of Danube salmon.</title>
        <authorList>
            <person name="Macqueen D.J."/>
            <person name="Gundappa M.K."/>
        </authorList>
    </citation>
    <scope>NUCLEOTIDE SEQUENCE [LARGE SCALE GENOMIC DNA]</scope>
</reference>
<keyword evidence="2" id="KW-1185">Reference proteome</keyword>
<dbReference type="Proteomes" id="UP000314982">
    <property type="component" value="Unassembled WGS sequence"/>
</dbReference>
<evidence type="ECO:0000313" key="2">
    <source>
        <dbReference type="Proteomes" id="UP000314982"/>
    </source>
</evidence>
<organism evidence="1 2">
    <name type="scientific">Hucho hucho</name>
    <name type="common">huchen</name>
    <dbReference type="NCBI Taxonomy" id="62062"/>
    <lineage>
        <taxon>Eukaryota</taxon>
        <taxon>Metazoa</taxon>
        <taxon>Chordata</taxon>
        <taxon>Craniata</taxon>
        <taxon>Vertebrata</taxon>
        <taxon>Euteleostomi</taxon>
        <taxon>Actinopterygii</taxon>
        <taxon>Neopterygii</taxon>
        <taxon>Teleostei</taxon>
        <taxon>Protacanthopterygii</taxon>
        <taxon>Salmoniformes</taxon>
        <taxon>Salmonidae</taxon>
        <taxon>Salmoninae</taxon>
        <taxon>Hucho</taxon>
    </lineage>
</organism>